<dbReference type="AlphaFoldDB" id="A0A0G4L6L6"/>
<dbReference type="CDD" id="cd00082">
    <property type="entry name" value="HisKA"/>
    <property type="match status" value="1"/>
</dbReference>
<proteinExistence type="predicted"/>
<sequence>YKAIAASGVKLETHSFGDYVFAPEAAYPSVTAAAEAVTDWDYIFVTTKALPDRSDDAAMIAPLVGPASCIVLIQNGVGVEAPFRARFPDTPVVSGVTVVSAEQTSPGVIRQNRWTRISIGPYADGLGTGDAQVAARGAAAVEALRRWWGPDWGGIRDVDVQDEVGLQTVRWHKLCINAAFNPSAVLSGGRGNADMILGPVEESSEPLAMLEYLRMRHMSSVVTTQDIREDFPDLHYKPGFVTIAGLLYVPLSVGGTDFIVFFRRGQVKEVKWAGNPYEKILREGTEAYLEPRKSFKTWHETVVGKCRDWTEEQVETAAVLCLVYGKFIEVWRQKEAALQSSKLTKLLLANSAHEVRTPLNAIINYLEIALEGSLDQETRDNLAKSHSASK</sequence>
<gene>
    <name evidence="4" type="ORF">BN1708_017608</name>
</gene>
<feature type="domain" description="Phytochrome central region" evidence="1">
    <location>
        <begin position="197"/>
        <end position="320"/>
    </location>
</feature>
<evidence type="ECO:0000313" key="5">
    <source>
        <dbReference type="Proteomes" id="UP000044602"/>
    </source>
</evidence>
<dbReference type="Gene3D" id="1.10.287.130">
    <property type="match status" value="1"/>
</dbReference>
<dbReference type="Gene3D" id="3.40.50.720">
    <property type="entry name" value="NAD(P)-binding Rossmann-like Domain"/>
    <property type="match status" value="1"/>
</dbReference>
<feature type="domain" description="Ketopantoate reductase N-terminal" evidence="3">
    <location>
        <begin position="2"/>
        <end position="123"/>
    </location>
</feature>
<dbReference type="STRING" id="100787.A0A0G4L6L6"/>
<evidence type="ECO:0000259" key="2">
    <source>
        <dbReference type="Pfam" id="PF00512"/>
    </source>
</evidence>
<dbReference type="GO" id="GO:0000155">
    <property type="term" value="F:phosphorelay sensor kinase activity"/>
    <property type="evidence" value="ECO:0007669"/>
    <property type="project" value="InterPro"/>
</dbReference>
<evidence type="ECO:0000313" key="4">
    <source>
        <dbReference type="EMBL" id="CRK17687.1"/>
    </source>
</evidence>
<dbReference type="InterPro" id="IPR013515">
    <property type="entry name" value="Phytochrome_cen-reg"/>
</dbReference>
<dbReference type="Pfam" id="PF00360">
    <property type="entry name" value="PHY"/>
    <property type="match status" value="1"/>
</dbReference>
<feature type="non-terminal residue" evidence="4">
    <location>
        <position position="1"/>
    </location>
</feature>
<evidence type="ECO:0000259" key="3">
    <source>
        <dbReference type="Pfam" id="PF02558"/>
    </source>
</evidence>
<dbReference type="Pfam" id="PF00512">
    <property type="entry name" value="HisKA"/>
    <property type="match status" value="1"/>
</dbReference>
<dbReference type="GO" id="GO:0005737">
    <property type="term" value="C:cytoplasm"/>
    <property type="evidence" value="ECO:0007669"/>
    <property type="project" value="TreeGrafter"/>
</dbReference>
<dbReference type="InterPro" id="IPR043150">
    <property type="entry name" value="Phytochrome_PHY_sf"/>
</dbReference>
<dbReference type="Proteomes" id="UP000044602">
    <property type="component" value="Unassembled WGS sequence"/>
</dbReference>
<keyword evidence="5" id="KW-1185">Reference proteome</keyword>
<dbReference type="PANTHER" id="PTHR21708">
    <property type="entry name" value="PROBABLE 2-DEHYDROPANTOATE 2-REDUCTASE"/>
    <property type="match status" value="1"/>
</dbReference>
<dbReference type="InterPro" id="IPR051402">
    <property type="entry name" value="KPR-Related"/>
</dbReference>
<dbReference type="GO" id="GO:0006355">
    <property type="term" value="P:regulation of DNA-templated transcription"/>
    <property type="evidence" value="ECO:0007669"/>
    <property type="project" value="InterPro"/>
</dbReference>
<name>A0A0G4L6L6_VERLO</name>
<dbReference type="InterPro" id="IPR013332">
    <property type="entry name" value="KPR_N"/>
</dbReference>
<dbReference type="EMBL" id="CVQH01008868">
    <property type="protein sequence ID" value="CRK17687.1"/>
    <property type="molecule type" value="Genomic_DNA"/>
</dbReference>
<dbReference type="InterPro" id="IPR036097">
    <property type="entry name" value="HisK_dim/P_sf"/>
</dbReference>
<evidence type="ECO:0008006" key="6">
    <source>
        <dbReference type="Google" id="ProtNLM"/>
    </source>
</evidence>
<accession>A0A0G4L6L6</accession>
<dbReference type="SUPFAM" id="SSF47384">
    <property type="entry name" value="Homodimeric domain of signal transducing histidine kinase"/>
    <property type="match status" value="1"/>
</dbReference>
<dbReference type="Gene3D" id="3.30.450.270">
    <property type="match status" value="1"/>
</dbReference>
<dbReference type="GO" id="GO:0009584">
    <property type="term" value="P:detection of visible light"/>
    <property type="evidence" value="ECO:0007669"/>
    <property type="project" value="InterPro"/>
</dbReference>
<dbReference type="Pfam" id="PF02558">
    <property type="entry name" value="ApbA"/>
    <property type="match status" value="1"/>
</dbReference>
<protein>
    <recommendedName>
        <fullName evidence="6">Signal transduction histidine kinase dimerisation/phosphoacceptor domain-containing protein</fullName>
    </recommendedName>
</protein>
<dbReference type="SUPFAM" id="SSF55781">
    <property type="entry name" value="GAF domain-like"/>
    <property type="match status" value="1"/>
</dbReference>
<dbReference type="InterPro" id="IPR003661">
    <property type="entry name" value="HisK_dim/P_dom"/>
</dbReference>
<evidence type="ECO:0000259" key="1">
    <source>
        <dbReference type="Pfam" id="PF00360"/>
    </source>
</evidence>
<feature type="non-terminal residue" evidence="4">
    <location>
        <position position="390"/>
    </location>
</feature>
<dbReference type="PANTHER" id="PTHR21708:SF26">
    <property type="entry name" value="2-DEHYDROPANTOATE 2-REDUCTASE"/>
    <property type="match status" value="1"/>
</dbReference>
<feature type="domain" description="Signal transduction histidine kinase dimerisation/phosphoacceptor" evidence="2">
    <location>
        <begin position="347"/>
        <end position="389"/>
    </location>
</feature>
<reference evidence="5" key="1">
    <citation type="submission" date="2015-05" db="EMBL/GenBank/DDBJ databases">
        <authorList>
            <person name="Fogelqvist Johan"/>
        </authorList>
    </citation>
    <scope>NUCLEOTIDE SEQUENCE [LARGE SCALE GENOMIC DNA]</scope>
</reference>
<organism evidence="4 5">
    <name type="scientific">Verticillium longisporum</name>
    <name type="common">Verticillium dahliae var. longisporum</name>
    <dbReference type="NCBI Taxonomy" id="100787"/>
    <lineage>
        <taxon>Eukaryota</taxon>
        <taxon>Fungi</taxon>
        <taxon>Dikarya</taxon>
        <taxon>Ascomycota</taxon>
        <taxon>Pezizomycotina</taxon>
        <taxon>Sordariomycetes</taxon>
        <taxon>Hypocreomycetidae</taxon>
        <taxon>Glomerellales</taxon>
        <taxon>Plectosphaerellaceae</taxon>
        <taxon>Verticillium</taxon>
    </lineage>
</organism>